<dbReference type="Proteomes" id="UP001290861">
    <property type="component" value="Unassembled WGS sequence"/>
</dbReference>
<organism evidence="4 5">
    <name type="scientific">Pontiella agarivorans</name>
    <dbReference type="NCBI Taxonomy" id="3038953"/>
    <lineage>
        <taxon>Bacteria</taxon>
        <taxon>Pseudomonadati</taxon>
        <taxon>Kiritimatiellota</taxon>
        <taxon>Kiritimatiellia</taxon>
        <taxon>Kiritimatiellales</taxon>
        <taxon>Pontiellaceae</taxon>
        <taxon>Pontiella</taxon>
    </lineage>
</organism>
<evidence type="ECO:0000313" key="5">
    <source>
        <dbReference type="Proteomes" id="UP001290861"/>
    </source>
</evidence>
<gene>
    <name evidence="4" type="ORF">P9H32_05410</name>
</gene>
<proteinExistence type="predicted"/>
<dbReference type="PANTHER" id="PTHR43861:SF1">
    <property type="entry name" value="TRANS-ACONITATE 2-METHYLTRANSFERASE"/>
    <property type="match status" value="1"/>
</dbReference>
<keyword evidence="1 4" id="KW-0489">Methyltransferase</keyword>
<keyword evidence="5" id="KW-1185">Reference proteome</keyword>
<dbReference type="Gene3D" id="3.40.50.150">
    <property type="entry name" value="Vaccinia Virus protein VP39"/>
    <property type="match status" value="1"/>
</dbReference>
<reference evidence="4 5" key="1">
    <citation type="journal article" date="2024" name="Appl. Environ. Microbiol.">
        <title>Pontiella agarivorans sp. nov., a novel marine anaerobic bacterium capable of degrading macroalgal polysaccharides and fixing nitrogen.</title>
        <authorList>
            <person name="Liu N."/>
            <person name="Kivenson V."/>
            <person name="Peng X."/>
            <person name="Cui Z."/>
            <person name="Lankiewicz T.S."/>
            <person name="Gosselin K.M."/>
            <person name="English C.J."/>
            <person name="Blair E.M."/>
            <person name="O'Malley M.A."/>
            <person name="Valentine D.L."/>
        </authorList>
    </citation>
    <scope>NUCLEOTIDE SEQUENCE [LARGE SCALE GENOMIC DNA]</scope>
    <source>
        <strain evidence="4 5">NLcol2</strain>
    </source>
</reference>
<keyword evidence="2" id="KW-0808">Transferase</keyword>
<dbReference type="PANTHER" id="PTHR43861">
    <property type="entry name" value="TRANS-ACONITATE 2-METHYLTRANSFERASE-RELATED"/>
    <property type="match status" value="1"/>
</dbReference>
<evidence type="ECO:0000259" key="3">
    <source>
        <dbReference type="Pfam" id="PF13649"/>
    </source>
</evidence>
<comment type="caution">
    <text evidence="4">The sequence shown here is derived from an EMBL/GenBank/DDBJ whole genome shotgun (WGS) entry which is preliminary data.</text>
</comment>
<dbReference type="InterPro" id="IPR029063">
    <property type="entry name" value="SAM-dependent_MTases_sf"/>
</dbReference>
<name>A0ABU5MV56_9BACT</name>
<dbReference type="Pfam" id="PF13649">
    <property type="entry name" value="Methyltransf_25"/>
    <property type="match status" value="1"/>
</dbReference>
<dbReference type="GO" id="GO:0008168">
    <property type="term" value="F:methyltransferase activity"/>
    <property type="evidence" value="ECO:0007669"/>
    <property type="project" value="UniProtKB-KW"/>
</dbReference>
<protein>
    <submittedName>
        <fullName evidence="4">Methyltransferase domain-containing protein</fullName>
    </submittedName>
</protein>
<dbReference type="GO" id="GO:0032259">
    <property type="term" value="P:methylation"/>
    <property type="evidence" value="ECO:0007669"/>
    <property type="project" value="UniProtKB-KW"/>
</dbReference>
<evidence type="ECO:0000256" key="2">
    <source>
        <dbReference type="ARBA" id="ARBA00022679"/>
    </source>
</evidence>
<dbReference type="CDD" id="cd02440">
    <property type="entry name" value="AdoMet_MTases"/>
    <property type="match status" value="1"/>
</dbReference>
<evidence type="ECO:0000256" key="1">
    <source>
        <dbReference type="ARBA" id="ARBA00022603"/>
    </source>
</evidence>
<feature type="domain" description="Methyltransferase" evidence="3">
    <location>
        <begin position="39"/>
        <end position="131"/>
    </location>
</feature>
<dbReference type="InterPro" id="IPR041698">
    <property type="entry name" value="Methyltransf_25"/>
</dbReference>
<dbReference type="RefSeq" id="WP_322607860.1">
    <property type="nucleotide sequence ID" value="NZ_JARVCO010000007.1"/>
</dbReference>
<dbReference type="EMBL" id="JARVCO010000007">
    <property type="protein sequence ID" value="MDZ8118060.1"/>
    <property type="molecule type" value="Genomic_DNA"/>
</dbReference>
<dbReference type="SUPFAM" id="SSF53335">
    <property type="entry name" value="S-adenosyl-L-methionine-dependent methyltransferases"/>
    <property type="match status" value="1"/>
</dbReference>
<evidence type="ECO:0000313" key="4">
    <source>
        <dbReference type="EMBL" id="MDZ8118060.1"/>
    </source>
</evidence>
<accession>A0ABU5MV56</accession>
<sequence length="254" mass="27925">MIGSRFSAAAETYDRHAQPQLALAKAVVSMLPKTAPEEILELGPGTGQLTRLLLERFPNVPIDAVDVAEMMIAHSRKTFAAYPQINWMVGDAQTFWNGRRYPLIASSAALHWAADLSATFENVFQSLEPGGIFSLGMMLQGTLKELHQLRREISPEKTPGITLPTYSEILEALKSAGFRLKRRQHAEEKILYGDAKAFLRAIHEQGVTGGKVSSGNAPLTRGELSRLVVDYQEEFASDGGVYATYETAAFLLTK</sequence>